<dbReference type="CDD" id="cd06828">
    <property type="entry name" value="PLPDE_III_DapDC"/>
    <property type="match status" value="1"/>
</dbReference>
<dbReference type="PRINTS" id="PR01181">
    <property type="entry name" value="DAPDCRBXLASE"/>
</dbReference>
<feature type="domain" description="Orn/DAP/Arg decarboxylase 2 C-terminal" evidence="5">
    <location>
        <begin position="72"/>
        <end position="412"/>
    </location>
</feature>
<protein>
    <recommendedName>
        <fullName evidence="9">Diaminopimelate decarboxylase</fullName>
    </recommendedName>
</protein>
<evidence type="ECO:0000256" key="3">
    <source>
        <dbReference type="ARBA" id="ARBA00022898"/>
    </source>
</evidence>
<organism evidence="7 8">
    <name type="scientific">Coccomyxa subellipsoidea</name>
    <dbReference type="NCBI Taxonomy" id="248742"/>
    <lineage>
        <taxon>Eukaryota</taxon>
        <taxon>Viridiplantae</taxon>
        <taxon>Chlorophyta</taxon>
        <taxon>core chlorophytes</taxon>
        <taxon>Trebouxiophyceae</taxon>
        <taxon>Trebouxiophyceae incertae sedis</taxon>
        <taxon>Coccomyxaceae</taxon>
        <taxon>Coccomyxa</taxon>
    </lineage>
</organism>
<evidence type="ECO:0000256" key="2">
    <source>
        <dbReference type="ARBA" id="ARBA00022793"/>
    </source>
</evidence>
<dbReference type="PANTHER" id="PTHR43727:SF2">
    <property type="entry name" value="GROUP IV DECARBOXYLASE"/>
    <property type="match status" value="1"/>
</dbReference>
<dbReference type="Gene3D" id="2.40.37.10">
    <property type="entry name" value="Lyase, Ornithine Decarboxylase, Chain A, domain 1"/>
    <property type="match status" value="1"/>
</dbReference>
<dbReference type="Pfam" id="PF02784">
    <property type="entry name" value="Orn_Arg_deC_N"/>
    <property type="match status" value="1"/>
</dbReference>
<dbReference type="InterPro" id="IPR022644">
    <property type="entry name" value="De-COase2_N"/>
</dbReference>
<dbReference type="HAMAP" id="MF_02120">
    <property type="entry name" value="LysA"/>
    <property type="match status" value="1"/>
</dbReference>
<dbReference type="EMBL" id="JALJOT010000008">
    <property type="protein sequence ID" value="KAK9908368.1"/>
    <property type="molecule type" value="Genomic_DNA"/>
</dbReference>
<comment type="cofactor">
    <cofactor evidence="1">
        <name>pyridoxal 5'-phosphate</name>
        <dbReference type="ChEBI" id="CHEBI:597326"/>
    </cofactor>
</comment>
<dbReference type="PROSITE" id="PS00878">
    <property type="entry name" value="ODR_DC_2_1"/>
    <property type="match status" value="1"/>
</dbReference>
<dbReference type="NCBIfam" id="TIGR01048">
    <property type="entry name" value="lysA"/>
    <property type="match status" value="1"/>
</dbReference>
<proteinExistence type="inferred from homology"/>
<keyword evidence="3" id="KW-0663">Pyridoxal phosphate</keyword>
<dbReference type="SUPFAM" id="SSF51419">
    <property type="entry name" value="PLP-binding barrel"/>
    <property type="match status" value="1"/>
</dbReference>
<comment type="caution">
    <text evidence="7">The sequence shown here is derived from an EMBL/GenBank/DDBJ whole genome shotgun (WGS) entry which is preliminary data.</text>
</comment>
<dbReference type="PROSITE" id="PS00879">
    <property type="entry name" value="ODR_DC_2_2"/>
    <property type="match status" value="1"/>
</dbReference>
<dbReference type="InterPro" id="IPR029066">
    <property type="entry name" value="PLP-binding_barrel"/>
</dbReference>
<dbReference type="SUPFAM" id="SSF50621">
    <property type="entry name" value="Alanine racemase C-terminal domain-like"/>
    <property type="match status" value="1"/>
</dbReference>
<dbReference type="Gene3D" id="3.20.20.10">
    <property type="entry name" value="Alanine racemase"/>
    <property type="match status" value="1"/>
</dbReference>
<feature type="domain" description="Orn/DAP/Arg decarboxylase 2 N-terminal" evidence="6">
    <location>
        <begin position="77"/>
        <end position="321"/>
    </location>
</feature>
<evidence type="ECO:0000256" key="1">
    <source>
        <dbReference type="ARBA" id="ARBA00001933"/>
    </source>
</evidence>
<gene>
    <name evidence="7" type="ORF">WJX75_006782</name>
</gene>
<evidence type="ECO:0000313" key="8">
    <source>
        <dbReference type="Proteomes" id="UP001491310"/>
    </source>
</evidence>
<dbReference type="InterPro" id="IPR022643">
    <property type="entry name" value="De-COase2_C"/>
</dbReference>
<dbReference type="InterPro" id="IPR002986">
    <property type="entry name" value="DAP_deCOOHase_LysA"/>
</dbReference>
<sequence length="457" mass="49998">MFNHVQRLGDKVQRPHTALHAAVAERPGVAANIYVQPSGKGLGFYTGEDGYLYVDNLRIDDIRAEVKDSPFYLYSKNKITANYKAYAAALEGLDHFVGYAVKANNNLPIMRHLQSLGSGAVLVSGNELQAAETAGFDTTRTIFNGNGKLPEELRLAIQKGALINVDSEFDLDNIAAAARAVDKTARVLIRINPDVDPQVHAYVSTGLANSKFGIRNSHLQWFLNRIWEEPLLELAGVHSHLGSTITKVDIFRDAAQIMIGFIQQIRAEGFQPKYLNIGGGLGIDYHRRGDKFPSPADLVDTVRDLVADLGLTMILEPGRSMIGNASALVNTVTGTKTNGNKNFIVVDGSMSALIRPSLYDAYQHIELTAPGDGPEQVFDIVGPVCESADFLGKERSLRTPRAGDGLVVHDAGAYCMAMASTYNLKMRPAEYWVADGQLKQIRRGETLQDHLKMFEGL</sequence>
<dbReference type="Pfam" id="PF00278">
    <property type="entry name" value="Orn_DAP_Arg_deC"/>
    <property type="match status" value="1"/>
</dbReference>
<accession>A0ABR2YN94</accession>
<keyword evidence="4" id="KW-0456">Lyase</keyword>
<dbReference type="InterPro" id="IPR022653">
    <property type="entry name" value="De-COase2_pyr-phos_BS"/>
</dbReference>
<dbReference type="InterPro" id="IPR000183">
    <property type="entry name" value="Orn/DAP/Arg_de-COase"/>
</dbReference>
<evidence type="ECO:0000256" key="4">
    <source>
        <dbReference type="ARBA" id="ARBA00023239"/>
    </source>
</evidence>
<dbReference type="InterPro" id="IPR009006">
    <property type="entry name" value="Ala_racemase/Decarboxylase_C"/>
</dbReference>
<evidence type="ECO:0000259" key="6">
    <source>
        <dbReference type="Pfam" id="PF02784"/>
    </source>
</evidence>
<reference evidence="7 8" key="1">
    <citation type="journal article" date="2024" name="Nat. Commun.">
        <title>Phylogenomics reveals the evolutionary origins of lichenization in chlorophyte algae.</title>
        <authorList>
            <person name="Puginier C."/>
            <person name="Libourel C."/>
            <person name="Otte J."/>
            <person name="Skaloud P."/>
            <person name="Haon M."/>
            <person name="Grisel S."/>
            <person name="Petersen M."/>
            <person name="Berrin J.G."/>
            <person name="Delaux P.M."/>
            <person name="Dal Grande F."/>
            <person name="Keller J."/>
        </authorList>
    </citation>
    <scope>NUCLEOTIDE SEQUENCE [LARGE SCALE GENOMIC DNA]</scope>
    <source>
        <strain evidence="7 8">SAG 216-7</strain>
    </source>
</reference>
<evidence type="ECO:0008006" key="9">
    <source>
        <dbReference type="Google" id="ProtNLM"/>
    </source>
</evidence>
<name>A0ABR2YN94_9CHLO</name>
<keyword evidence="8" id="KW-1185">Reference proteome</keyword>
<dbReference type="PRINTS" id="PR01179">
    <property type="entry name" value="ODADCRBXLASE"/>
</dbReference>
<evidence type="ECO:0000313" key="7">
    <source>
        <dbReference type="EMBL" id="KAK9908368.1"/>
    </source>
</evidence>
<keyword evidence="2" id="KW-0210">Decarboxylase</keyword>
<evidence type="ECO:0000259" key="5">
    <source>
        <dbReference type="Pfam" id="PF00278"/>
    </source>
</evidence>
<dbReference type="InterPro" id="IPR022657">
    <property type="entry name" value="De-COase2_CS"/>
</dbReference>
<dbReference type="Proteomes" id="UP001491310">
    <property type="component" value="Unassembled WGS sequence"/>
</dbReference>
<dbReference type="PANTHER" id="PTHR43727">
    <property type="entry name" value="DIAMINOPIMELATE DECARBOXYLASE"/>
    <property type="match status" value="1"/>
</dbReference>